<evidence type="ECO:0000313" key="6">
    <source>
        <dbReference type="Proteomes" id="UP000053171"/>
    </source>
</evidence>
<dbReference type="EMBL" id="LJBJ02000001">
    <property type="protein sequence ID" value="OAX52967.1"/>
    <property type="molecule type" value="Genomic_DNA"/>
</dbReference>
<organism evidence="3 6">
    <name type="scientific">Rothia kristinae</name>
    <dbReference type="NCBI Taxonomy" id="37923"/>
    <lineage>
        <taxon>Bacteria</taxon>
        <taxon>Bacillati</taxon>
        <taxon>Actinomycetota</taxon>
        <taxon>Actinomycetes</taxon>
        <taxon>Micrococcales</taxon>
        <taxon>Micrococcaceae</taxon>
        <taxon>Rothia</taxon>
    </lineage>
</organism>
<evidence type="ECO:0000313" key="5">
    <source>
        <dbReference type="EMBL" id="QPT53065.1"/>
    </source>
</evidence>
<dbReference type="GO" id="GO:0047936">
    <property type="term" value="F:glucose 1-dehydrogenase [NAD(P)+] activity"/>
    <property type="evidence" value="ECO:0007669"/>
    <property type="project" value="UniProtKB-EC"/>
</dbReference>
<accession>A0A199Q2W5</accession>
<protein>
    <submittedName>
        <fullName evidence="5">Glucose 1-dehydrogenase</fullName>
        <ecNumber evidence="5">1.1.1.47</ecNumber>
    </submittedName>
    <submittedName>
        <fullName evidence="3">Short-chain dehydrogenase</fullName>
    </submittedName>
</protein>
<dbReference type="EMBL" id="CP065738">
    <property type="protein sequence ID" value="QPT53065.1"/>
    <property type="molecule type" value="Genomic_DNA"/>
</dbReference>
<evidence type="ECO:0000313" key="4">
    <source>
        <dbReference type="EMBL" id="OAX67737.1"/>
    </source>
</evidence>
<keyword evidence="6" id="KW-1185">Reference proteome</keyword>
<dbReference type="GO" id="GO:0006633">
    <property type="term" value="P:fatty acid biosynthetic process"/>
    <property type="evidence" value="ECO:0007669"/>
    <property type="project" value="TreeGrafter"/>
</dbReference>
<dbReference type="CDD" id="cd05233">
    <property type="entry name" value="SDR_c"/>
    <property type="match status" value="1"/>
</dbReference>
<dbReference type="SUPFAM" id="SSF51735">
    <property type="entry name" value="NAD(P)-binding Rossmann-fold domains"/>
    <property type="match status" value="1"/>
</dbReference>
<dbReference type="PRINTS" id="PR00080">
    <property type="entry name" value="SDRFAMILY"/>
</dbReference>
<reference evidence="3" key="2">
    <citation type="submission" date="2016-04" db="EMBL/GenBank/DDBJ databases">
        <authorList>
            <person name="Evans L.H."/>
            <person name="Alamgir A."/>
            <person name="Owens N."/>
            <person name="Weber N.D."/>
            <person name="Virtaneva K."/>
            <person name="Barbian K."/>
            <person name="Babar A."/>
            <person name="Rosenke K."/>
        </authorList>
    </citation>
    <scope>NUCLEOTIDE SEQUENCE [LARGE SCALE GENOMIC DNA]</scope>
    <source>
        <strain evidence="3">RUTW2-3</strain>
    </source>
</reference>
<evidence type="ECO:0000313" key="7">
    <source>
        <dbReference type="Proteomes" id="UP000092021"/>
    </source>
</evidence>
<dbReference type="FunFam" id="3.40.50.720:FF:000084">
    <property type="entry name" value="Short-chain dehydrogenase reductase"/>
    <property type="match status" value="1"/>
</dbReference>
<dbReference type="InterPro" id="IPR020904">
    <property type="entry name" value="Sc_DH/Rdtase_CS"/>
</dbReference>
<name>A0A199Q2W5_9MICC</name>
<dbReference type="InterPro" id="IPR036291">
    <property type="entry name" value="NAD(P)-bd_dom_sf"/>
</dbReference>
<reference evidence="3 6" key="3">
    <citation type="submission" date="2016-06" db="EMBL/GenBank/DDBJ databases">
        <title>Identification of putative biosynthetic pathways for the production of bioactive secondary metabolites by the marine actinomycete Kocuria kristinae RUTW2-3.</title>
        <authorList>
            <person name="Waterworth S.C."/>
            <person name="Walmsley T.A."/>
            <person name="Matongo T."/>
            <person name="Davies-Coleman M.T."/>
            <person name="Dorrington R.A."/>
        </authorList>
    </citation>
    <scope>NUCLEOTIDE SEQUENCE [LARGE SCALE GENOMIC DNA]</scope>
    <source>
        <strain evidence="6">RuSp02-3</strain>
        <strain evidence="3">RUTW2-3</strain>
        <strain evidence="4 7">RUTW4-5</strain>
    </source>
</reference>
<dbReference type="Gene3D" id="3.40.50.720">
    <property type="entry name" value="NAD(P)-binding Rossmann-like Domain"/>
    <property type="match status" value="1"/>
</dbReference>
<keyword evidence="2 5" id="KW-0560">Oxidoreductase</keyword>
<evidence type="ECO:0000256" key="1">
    <source>
        <dbReference type="ARBA" id="ARBA00006484"/>
    </source>
</evidence>
<reference evidence="5 8" key="4">
    <citation type="submission" date="2020-12" db="EMBL/GenBank/DDBJ databases">
        <title>FDA dAtabase for Regulatory Grade micrObial Sequences (FDA-ARGOS): Supporting development and validation of Infectious Disease Dx tests.</title>
        <authorList>
            <person name="Sproer C."/>
            <person name="Gronow S."/>
            <person name="Severitt S."/>
            <person name="Schroder I."/>
            <person name="Tallon L."/>
            <person name="Sadzewicz L."/>
            <person name="Zhao X."/>
            <person name="Boylan J."/>
            <person name="Ott S."/>
            <person name="Bowen H."/>
            <person name="Vavikolanu K."/>
            <person name="Mehta A."/>
            <person name="Aluvathingal J."/>
            <person name="Nadendla S."/>
            <person name="Lowell S."/>
            <person name="Myers T."/>
            <person name="Yan Y."/>
            <person name="Sichtig H."/>
        </authorList>
    </citation>
    <scope>NUCLEOTIDE SEQUENCE [LARGE SCALE GENOMIC DNA]</scope>
    <source>
        <strain evidence="5 8">FDAARGOS_864</strain>
    </source>
</reference>
<proteinExistence type="inferred from homology"/>
<evidence type="ECO:0000313" key="8">
    <source>
        <dbReference type="Proteomes" id="UP000594975"/>
    </source>
</evidence>
<dbReference type="PROSITE" id="PS00061">
    <property type="entry name" value="ADH_SHORT"/>
    <property type="match status" value="1"/>
</dbReference>
<dbReference type="RefSeq" id="WP_055684391.1">
    <property type="nucleotide sequence ID" value="NZ_CP065738.1"/>
</dbReference>
<dbReference type="Pfam" id="PF13561">
    <property type="entry name" value="adh_short_C2"/>
    <property type="match status" value="1"/>
</dbReference>
<comment type="similarity">
    <text evidence="1">Belongs to the short-chain dehydrogenases/reductases (SDR) family.</text>
</comment>
<dbReference type="EC" id="1.1.1.47" evidence="5"/>
<dbReference type="PRINTS" id="PR00081">
    <property type="entry name" value="GDHRDH"/>
</dbReference>
<dbReference type="PANTHER" id="PTHR42760:SF122">
    <property type="entry name" value="NAD(P)-BINDING PROTEIN"/>
    <property type="match status" value="1"/>
</dbReference>
<dbReference type="Proteomes" id="UP000053171">
    <property type="component" value="Unassembled WGS sequence"/>
</dbReference>
<evidence type="ECO:0000313" key="3">
    <source>
        <dbReference type="EMBL" id="OAX52967.1"/>
    </source>
</evidence>
<dbReference type="NCBIfam" id="NF005559">
    <property type="entry name" value="PRK07231.1"/>
    <property type="match status" value="1"/>
</dbReference>
<dbReference type="Proteomes" id="UP000092021">
    <property type="component" value="Unassembled WGS sequence"/>
</dbReference>
<dbReference type="AlphaFoldDB" id="A0A199Q2W5"/>
<dbReference type="InterPro" id="IPR002347">
    <property type="entry name" value="SDR_fam"/>
</dbReference>
<dbReference type="KEGG" id="rkr:I6G21_07075"/>
<evidence type="ECO:0000256" key="2">
    <source>
        <dbReference type="ARBA" id="ARBA00023002"/>
    </source>
</evidence>
<dbReference type="Proteomes" id="UP000594975">
    <property type="component" value="Chromosome"/>
</dbReference>
<dbReference type="EMBL" id="LWGZ01000098">
    <property type="protein sequence ID" value="OAX67737.1"/>
    <property type="molecule type" value="Genomic_DNA"/>
</dbReference>
<reference evidence="6" key="1">
    <citation type="submission" date="2016-04" db="EMBL/GenBank/DDBJ databases">
        <authorList>
            <person name="Waterworth S."/>
            <person name="Matcher G."/>
        </authorList>
    </citation>
    <scope>NUCLEOTIDE SEQUENCE [LARGE SCALE GENOMIC DNA]</scope>
    <source>
        <strain evidence="6">RuSp02-3</strain>
    </source>
</reference>
<gene>
    <name evidence="4" type="ORF">A5N15_01205</name>
    <name evidence="3" type="ORF">AN277_0201010</name>
    <name evidence="5" type="ORF">I6G21_07075</name>
</gene>
<sequence>MQRYENRRAVITGAATGLGQAIAQRLAAEGARLELVDIDREGLTGTQAAVHGQSPQAQVGLHLVDVADEAAVQELARTLGEDGPVHVLVNNAGVDSRGGKVHEYPTELFDRIIAVDLKGTFLMTKHLVPLMFDAEDPAIVNMASFSGLAADFDRSGYNAAKGGVVNFTRATAVDYGEQGIRANAVCPGTIETPLIDKLAGSEDEAEGRKFREDQTRVTPLRRLGDPSEIGAAVAFLGSSDASFITGQTLTVDGGVMAYTWPQAML</sequence>
<dbReference type="GeneID" id="61263143"/>
<dbReference type="GO" id="GO:0048038">
    <property type="term" value="F:quinone binding"/>
    <property type="evidence" value="ECO:0007669"/>
    <property type="project" value="TreeGrafter"/>
</dbReference>
<dbReference type="PANTHER" id="PTHR42760">
    <property type="entry name" value="SHORT-CHAIN DEHYDROGENASES/REDUCTASES FAMILY MEMBER"/>
    <property type="match status" value="1"/>
</dbReference>